<accession>A0A140GBA4</accession>
<dbReference type="Proteomes" id="UP000160611">
    <property type="component" value="Segment"/>
</dbReference>
<proteinExistence type="predicted"/>
<sequence>MPVSCLSVMMTAWNGASGGGHRDMSFAASIHSSQLIMATLVLLVPSNRRQYASFFWACIGTGLTGMLSNNIPLMCCQRLLSLGGTRLSTNGNQLHNRTQQRW</sequence>
<evidence type="ECO:0000313" key="2">
    <source>
        <dbReference type="Proteomes" id="UP000160611"/>
    </source>
</evidence>
<evidence type="ECO:0000313" key="1">
    <source>
        <dbReference type="EMBL" id="AMM72743.1"/>
    </source>
</evidence>
<organism evidence="1 2">
    <name type="scientific">Giant seaperch iridovirus</name>
    <name type="common">GSIV</name>
    <dbReference type="NCBI Taxonomy" id="176655"/>
    <lineage>
        <taxon>Viruses</taxon>
        <taxon>Varidnaviria</taxon>
        <taxon>Bamfordvirae</taxon>
        <taxon>Nucleocytoviricota</taxon>
        <taxon>Megaviricetes</taxon>
        <taxon>Pimascovirales</taxon>
        <taxon>Pimascovirales incertae sedis</taxon>
        <taxon>Iridoviridae</taxon>
        <taxon>Alphairidovirinae</taxon>
        <taxon>Megalocytivirus</taxon>
        <taxon>Megalocytivirus pagrus1</taxon>
        <taxon>Infectious spleen and kidney necrosis virus</taxon>
    </lineage>
</organism>
<name>A0A140GBA4_GSIV</name>
<reference evidence="1 2" key="2">
    <citation type="journal article" date="2016" name="Genome Announc.">
        <title>Complete Genome Sequence of a Giant Sea Perch Iridovirus in Kaohsiung, Taiwan.</title>
        <authorList>
            <person name="Wen C.M."/>
            <person name="Hong J.R."/>
        </authorList>
    </citation>
    <scope>NUCLEOTIDE SEQUENCE [LARGE SCALE GENOMIC DNA]</scope>
    <source>
        <strain evidence="1">GSIV-K1</strain>
    </source>
</reference>
<protein>
    <submittedName>
        <fullName evidence="1">ORF124R</fullName>
    </submittedName>
</protein>
<reference evidence="1 2" key="1">
    <citation type="journal article" date="2016" name="Apoptosis">
        <title>GSIV serine/threonine kinase can induce apoptotic cell death via p53 and pro-apoptotic gene Bax upregulation in fish cells.</title>
        <authorList>
            <person name="Reshi L."/>
            <person name="Wu H.C."/>
            <person name="Wu J.L."/>
            <person name="Wang H.V."/>
            <person name="Hong J.R."/>
        </authorList>
    </citation>
    <scope>NUCLEOTIDE SEQUENCE [LARGE SCALE GENOMIC DNA]</scope>
    <source>
        <strain evidence="1">GSIV-K1</strain>
    </source>
</reference>
<dbReference type="EMBL" id="KT804738">
    <property type="protein sequence ID" value="AMM72743.1"/>
    <property type="molecule type" value="Genomic_DNA"/>
</dbReference>